<comment type="caution">
    <text evidence="1">The sequence shown here is derived from an EMBL/GenBank/DDBJ whole genome shotgun (WGS) entry which is preliminary data.</text>
</comment>
<dbReference type="EMBL" id="LLXH01001352">
    <property type="protein sequence ID" value="PKC59343.1"/>
    <property type="molecule type" value="Genomic_DNA"/>
</dbReference>
<reference evidence="1 4" key="1">
    <citation type="submission" date="2016-04" db="EMBL/GenBank/DDBJ databases">
        <title>Genome analyses suggest a sexual origin of heterokaryosis in a supposedly ancient asexual fungus.</title>
        <authorList>
            <person name="Ropars J."/>
            <person name="Sedzielewska K."/>
            <person name="Noel J."/>
            <person name="Charron P."/>
            <person name="Farinelli L."/>
            <person name="Marton T."/>
            <person name="Kruger M."/>
            <person name="Pelin A."/>
            <person name="Brachmann A."/>
            <person name="Corradi N."/>
        </authorList>
    </citation>
    <scope>NUCLEOTIDE SEQUENCE [LARGE SCALE GENOMIC DNA]</scope>
    <source>
        <strain evidence="1 4">A5</strain>
    </source>
</reference>
<sequence length="64" mass="7304">MCVYHDLEIFKIDYHYLKAASIIVENSGGHIKKILLGPFNAYADNIGEDSLIFIRNIHKNCPLI</sequence>
<feature type="non-terminal residue" evidence="1">
    <location>
        <position position="64"/>
    </location>
</feature>
<evidence type="ECO:0000313" key="4">
    <source>
        <dbReference type="Proteomes" id="UP000232722"/>
    </source>
</evidence>
<dbReference type="AlphaFoldDB" id="A0A2N0PTG7"/>
<dbReference type="Proteomes" id="UP000232688">
    <property type="component" value="Unassembled WGS sequence"/>
</dbReference>
<name>A0A2N0PTG7_9GLOM</name>
<evidence type="ECO:0000313" key="1">
    <source>
        <dbReference type="EMBL" id="PKC10128.1"/>
    </source>
</evidence>
<dbReference type="EMBL" id="LLXJ01000404">
    <property type="protein sequence ID" value="PKC10128.1"/>
    <property type="molecule type" value="Genomic_DNA"/>
</dbReference>
<dbReference type="VEuPathDB" id="FungiDB:RhiirA1_427018"/>
<accession>A0A2N0PTG7</accession>
<reference evidence="1 4" key="2">
    <citation type="submission" date="2017-09" db="EMBL/GenBank/DDBJ databases">
        <title>Extensive intraspecific genome diversity in a model arbuscular mycorrhizal fungus.</title>
        <authorList>
            <person name="Chen E.C."/>
            <person name="Morin E."/>
            <person name="Beaudet D."/>
            <person name="Noel J."/>
            <person name="Ndikumana S."/>
            <person name="Charron P."/>
            <person name="St-Onge C."/>
            <person name="Giorgi J."/>
            <person name="Grigoriev I.V."/>
            <person name="Roux C."/>
            <person name="Martin F.M."/>
            <person name="Corradi N."/>
        </authorList>
    </citation>
    <scope>NUCLEOTIDE SEQUENCE [LARGE SCALE GENOMIC DNA]</scope>
    <source>
        <strain evidence="1 4">A5</strain>
    </source>
</reference>
<protein>
    <submittedName>
        <fullName evidence="1">Uncharacterized protein</fullName>
    </submittedName>
</protein>
<reference evidence="2 3" key="4">
    <citation type="submission" date="2017-10" db="EMBL/GenBank/DDBJ databases">
        <title>Genome analyses suggest a sexual origin of heterokaryosis in a supposedly ancient asexual fungus.</title>
        <authorList>
            <person name="Corradi N."/>
            <person name="Sedzielewska K."/>
            <person name="Noel J."/>
            <person name="Charron P."/>
            <person name="Farinelli L."/>
            <person name="Marton T."/>
            <person name="Kruger M."/>
            <person name="Pelin A."/>
            <person name="Brachmann A."/>
            <person name="Corradi N."/>
        </authorList>
    </citation>
    <scope>NUCLEOTIDE SEQUENCE [LARGE SCALE GENOMIC DNA]</scope>
    <source>
        <strain evidence="2 3">A1</strain>
    </source>
</reference>
<gene>
    <name evidence="2" type="ORF">RhiirA1_427018</name>
    <name evidence="1" type="ORF">RhiirA5_355872</name>
</gene>
<evidence type="ECO:0000313" key="2">
    <source>
        <dbReference type="EMBL" id="PKC59343.1"/>
    </source>
</evidence>
<organism evidence="1 4">
    <name type="scientific">Rhizophagus irregularis</name>
    <dbReference type="NCBI Taxonomy" id="588596"/>
    <lineage>
        <taxon>Eukaryota</taxon>
        <taxon>Fungi</taxon>
        <taxon>Fungi incertae sedis</taxon>
        <taxon>Mucoromycota</taxon>
        <taxon>Glomeromycotina</taxon>
        <taxon>Glomeromycetes</taxon>
        <taxon>Glomerales</taxon>
        <taxon>Glomeraceae</taxon>
        <taxon>Rhizophagus</taxon>
    </lineage>
</organism>
<proteinExistence type="predicted"/>
<reference evidence="2 3" key="3">
    <citation type="submission" date="2017-10" db="EMBL/GenBank/DDBJ databases">
        <title>Extensive intraspecific genome diversity in a model arbuscular mycorrhizal fungus.</title>
        <authorList>
            <person name="Chen E.C.H."/>
            <person name="Morin E."/>
            <person name="Baudet D."/>
            <person name="Noel J."/>
            <person name="Ndikumana S."/>
            <person name="Charron P."/>
            <person name="St-Onge C."/>
            <person name="Giorgi J."/>
            <person name="Grigoriev I.V."/>
            <person name="Roux C."/>
            <person name="Martin F.M."/>
            <person name="Corradi N."/>
        </authorList>
    </citation>
    <scope>NUCLEOTIDE SEQUENCE [LARGE SCALE GENOMIC DNA]</scope>
    <source>
        <strain evidence="2 3">A1</strain>
    </source>
</reference>
<dbReference type="Proteomes" id="UP000232722">
    <property type="component" value="Unassembled WGS sequence"/>
</dbReference>
<evidence type="ECO:0000313" key="3">
    <source>
        <dbReference type="Proteomes" id="UP000232688"/>
    </source>
</evidence>